<dbReference type="Pfam" id="PF13787">
    <property type="entry name" value="HXXEE"/>
    <property type="match status" value="1"/>
</dbReference>
<sequence>MKFLINNWYRLGAVLGLILMTFLAFHLITLSAVQILLIWNLIALFAHQFEEYQFPGGAPIIINKVVYDETTLADHYPGNGLSIMLVNTIAWVIYLVAILLPNYYWLGLGVIFFSLFQILGHCIQMPLKLRAWYNPGMVTTVGLFLPLGVIYINKLSSLGKLNWGTIFLAFLVLIVCILLSIVAPVQLLKNKHTKYPINHWQIKRYNEIMDFCQLTRSK</sequence>
<feature type="transmembrane region" description="Helical" evidence="1">
    <location>
        <begin position="131"/>
        <end position="152"/>
    </location>
</feature>
<gene>
    <name evidence="2" type="ORF">M3M36_02810</name>
</gene>
<name>A0ABY5C1A7_9LACO</name>
<protein>
    <submittedName>
        <fullName evidence="2">HXXEE domain-containing protein</fullName>
    </submittedName>
</protein>
<organism evidence="2 3">
    <name type="scientific">Fructobacillus americanaquae</name>
    <dbReference type="NCBI Taxonomy" id="2940302"/>
    <lineage>
        <taxon>Bacteria</taxon>
        <taxon>Bacillati</taxon>
        <taxon>Bacillota</taxon>
        <taxon>Bacilli</taxon>
        <taxon>Lactobacillales</taxon>
        <taxon>Lactobacillaceae</taxon>
        <taxon>Fructobacillus</taxon>
    </lineage>
</organism>
<keyword evidence="1" id="KW-0472">Membrane</keyword>
<dbReference type="InterPro" id="IPR025671">
    <property type="entry name" value="HXXEE"/>
</dbReference>
<feature type="transmembrane region" description="Helical" evidence="1">
    <location>
        <begin position="91"/>
        <end position="119"/>
    </location>
</feature>
<keyword evidence="1" id="KW-1133">Transmembrane helix</keyword>
<dbReference type="RefSeq" id="WP_252774328.1">
    <property type="nucleotide sequence ID" value="NZ_CP097122.1"/>
</dbReference>
<proteinExistence type="predicted"/>
<keyword evidence="1" id="KW-0812">Transmembrane</keyword>
<dbReference type="Proteomes" id="UP001056093">
    <property type="component" value="Chromosome"/>
</dbReference>
<keyword evidence="3" id="KW-1185">Reference proteome</keyword>
<feature type="transmembrane region" description="Helical" evidence="1">
    <location>
        <begin position="164"/>
        <end position="185"/>
    </location>
</feature>
<feature type="transmembrane region" description="Helical" evidence="1">
    <location>
        <begin position="12"/>
        <end position="42"/>
    </location>
</feature>
<reference evidence="2" key="1">
    <citation type="submission" date="2022-05" db="EMBL/GenBank/DDBJ databases">
        <authorList>
            <person name="Oliphant S.A."/>
            <person name="Watson-Haigh N.S."/>
            <person name="Sumby K.M."/>
            <person name="Gardner J.M."/>
            <person name="Jiranek V."/>
        </authorList>
    </citation>
    <scope>NUCLEOTIDE SEQUENCE</scope>
    <source>
        <strain evidence="2">KI3_B9</strain>
    </source>
</reference>
<evidence type="ECO:0000313" key="2">
    <source>
        <dbReference type="EMBL" id="USS92556.1"/>
    </source>
</evidence>
<accession>A0ABY5C1A7</accession>
<dbReference type="EMBL" id="CP097122">
    <property type="protein sequence ID" value="USS92556.1"/>
    <property type="molecule type" value="Genomic_DNA"/>
</dbReference>
<evidence type="ECO:0000313" key="3">
    <source>
        <dbReference type="Proteomes" id="UP001056093"/>
    </source>
</evidence>
<evidence type="ECO:0000256" key="1">
    <source>
        <dbReference type="SAM" id="Phobius"/>
    </source>
</evidence>